<evidence type="ECO:0000313" key="3">
    <source>
        <dbReference type="EMBL" id="GAI37262.1"/>
    </source>
</evidence>
<accession>X1MZS9</accession>
<dbReference type="InterPro" id="IPR051010">
    <property type="entry name" value="BCAA_transport"/>
</dbReference>
<dbReference type="InterPro" id="IPR028081">
    <property type="entry name" value="Leu-bd"/>
</dbReference>
<dbReference type="PANTHER" id="PTHR30483">
    <property type="entry name" value="LEUCINE-SPECIFIC-BINDING PROTEIN"/>
    <property type="match status" value="1"/>
</dbReference>
<dbReference type="SUPFAM" id="SSF53822">
    <property type="entry name" value="Periplasmic binding protein-like I"/>
    <property type="match status" value="1"/>
</dbReference>
<evidence type="ECO:0000256" key="1">
    <source>
        <dbReference type="ARBA" id="ARBA00022729"/>
    </source>
</evidence>
<sequence>KTRQTLNCNAKAVVGIDGGQIVPSYIEAIGPLANYVSAEARWSPDINKPLAQEVNKKYYSKYGQNMDGHNSRAHTAAMVLYYAIEEAGSTDKEKIREALANIYVPPEKIIMTWNGVKFDETGQNTLGTPCIVQIQNQEFKTVFPYDIASTDFIFPMPEWSER</sequence>
<gene>
    <name evidence="3" type="ORF">S06H3_45978</name>
</gene>
<keyword evidence="1" id="KW-0732">Signal</keyword>
<dbReference type="AlphaFoldDB" id="X1MZS9"/>
<feature type="non-terminal residue" evidence="3">
    <location>
        <position position="1"/>
    </location>
</feature>
<organism evidence="3">
    <name type="scientific">marine sediment metagenome</name>
    <dbReference type="NCBI Taxonomy" id="412755"/>
    <lineage>
        <taxon>unclassified sequences</taxon>
        <taxon>metagenomes</taxon>
        <taxon>ecological metagenomes</taxon>
    </lineage>
</organism>
<proteinExistence type="predicted"/>
<dbReference type="Pfam" id="PF13458">
    <property type="entry name" value="Peripla_BP_6"/>
    <property type="match status" value="1"/>
</dbReference>
<dbReference type="EMBL" id="BARV01028763">
    <property type="protein sequence ID" value="GAI37262.1"/>
    <property type="molecule type" value="Genomic_DNA"/>
</dbReference>
<dbReference type="Gene3D" id="3.40.50.2300">
    <property type="match status" value="2"/>
</dbReference>
<dbReference type="PANTHER" id="PTHR30483:SF37">
    <property type="entry name" value="ABC TRANSPORTER SUBSTRATE-BINDING PROTEIN"/>
    <property type="match status" value="1"/>
</dbReference>
<evidence type="ECO:0000259" key="2">
    <source>
        <dbReference type="Pfam" id="PF13458"/>
    </source>
</evidence>
<name>X1MZS9_9ZZZZ</name>
<feature type="domain" description="Leucine-binding protein" evidence="2">
    <location>
        <begin position="18"/>
        <end position="102"/>
    </location>
</feature>
<dbReference type="InterPro" id="IPR028082">
    <property type="entry name" value="Peripla_BP_I"/>
</dbReference>
<protein>
    <recommendedName>
        <fullName evidence="2">Leucine-binding protein domain-containing protein</fullName>
    </recommendedName>
</protein>
<comment type="caution">
    <text evidence="3">The sequence shown here is derived from an EMBL/GenBank/DDBJ whole genome shotgun (WGS) entry which is preliminary data.</text>
</comment>
<reference evidence="3" key="1">
    <citation type="journal article" date="2014" name="Front. Microbiol.">
        <title>High frequency of phylogenetically diverse reductive dehalogenase-homologous genes in deep subseafloor sedimentary metagenomes.</title>
        <authorList>
            <person name="Kawai M."/>
            <person name="Futagami T."/>
            <person name="Toyoda A."/>
            <person name="Takaki Y."/>
            <person name="Nishi S."/>
            <person name="Hori S."/>
            <person name="Arai W."/>
            <person name="Tsubouchi T."/>
            <person name="Morono Y."/>
            <person name="Uchiyama I."/>
            <person name="Ito T."/>
            <person name="Fujiyama A."/>
            <person name="Inagaki F."/>
            <person name="Takami H."/>
        </authorList>
    </citation>
    <scope>NUCLEOTIDE SEQUENCE</scope>
    <source>
        <strain evidence="3">Expedition CK06-06</strain>
    </source>
</reference>